<dbReference type="Pfam" id="PF00579">
    <property type="entry name" value="tRNA-synt_1b"/>
    <property type="match status" value="1"/>
</dbReference>
<dbReference type="InterPro" id="IPR001412">
    <property type="entry name" value="aa-tRNA-synth_I_CS"/>
</dbReference>
<accession>A0ABP0EB51</accession>
<dbReference type="PROSITE" id="PS00178">
    <property type="entry name" value="AA_TRNA_LIGASE_I"/>
    <property type="match status" value="1"/>
</dbReference>
<dbReference type="NCBIfam" id="TIGR00233">
    <property type="entry name" value="trpS"/>
    <property type="match status" value="1"/>
</dbReference>
<comment type="similarity">
    <text evidence="1 9">Belongs to the class-I aminoacyl-tRNA synthetase family.</text>
</comment>
<keyword evidence="4 9" id="KW-0547">Nucleotide-binding</keyword>
<name>A0ABP0EB51_9ASCO</name>
<keyword evidence="11" id="KW-1185">Reference proteome</keyword>
<evidence type="ECO:0000256" key="1">
    <source>
        <dbReference type="ARBA" id="ARBA00005594"/>
    </source>
</evidence>
<dbReference type="InterPro" id="IPR050203">
    <property type="entry name" value="Trp-tRNA_synthetase"/>
</dbReference>
<organism evidence="10 11">
    <name type="scientific">[Candida] anglica</name>
    <dbReference type="NCBI Taxonomy" id="148631"/>
    <lineage>
        <taxon>Eukaryota</taxon>
        <taxon>Fungi</taxon>
        <taxon>Dikarya</taxon>
        <taxon>Ascomycota</taxon>
        <taxon>Saccharomycotina</taxon>
        <taxon>Pichiomycetes</taxon>
        <taxon>Debaryomycetaceae</taxon>
        <taxon>Kurtzmaniella</taxon>
    </lineage>
</organism>
<evidence type="ECO:0000256" key="9">
    <source>
        <dbReference type="RuleBase" id="RU363036"/>
    </source>
</evidence>
<evidence type="ECO:0000313" key="10">
    <source>
        <dbReference type="EMBL" id="CAK7895520.1"/>
    </source>
</evidence>
<dbReference type="PANTHER" id="PTHR43766:SF1">
    <property type="entry name" value="TRYPTOPHAN--TRNA LIGASE, MITOCHONDRIAL"/>
    <property type="match status" value="1"/>
</dbReference>
<keyword evidence="6 9" id="KW-0648">Protein biosynthesis</keyword>
<dbReference type="InterPro" id="IPR002306">
    <property type="entry name" value="Trp-tRNA-ligase"/>
</dbReference>
<evidence type="ECO:0000256" key="6">
    <source>
        <dbReference type="ARBA" id="ARBA00022917"/>
    </source>
</evidence>
<dbReference type="EMBL" id="OZ004254">
    <property type="protein sequence ID" value="CAK7895520.1"/>
    <property type="molecule type" value="Genomic_DNA"/>
</dbReference>
<sequence>MSCTRVFVRASRGYSTSVQTSAISKFPEGSTIYSLIQPTGRIHLGNYLGAIRNWRDISSIESRDTKYIFGIADLHALTLPQDPVILKKNRYEAIASILAAGIDPEKCILYHQSSVPEHAELNWILTCITSMGYLNRMTQWKSKAKTGDDSSVYQDEVLANVKAGLLCYPILQTADILLYKSTHVPVGDDQSQHLELCRHTASNFNHAFKTNFFPQPKTLLTPTKKVLSLRNPAKKMSKSDIDQNSCIYVNDSFEITSKKIRKATTDSIQGKITYDPIERPGVSNLLTIISGLTRKPMETTVDELSWITNHKELKDYVSELLEAEFKDTRQLFDELTKNTEYLDKICKNGNDRARSIASTNMKEIKKLTGLD</sequence>
<evidence type="ECO:0000256" key="5">
    <source>
        <dbReference type="ARBA" id="ARBA00022840"/>
    </source>
</evidence>
<proteinExistence type="inferred from homology"/>
<evidence type="ECO:0000256" key="8">
    <source>
        <dbReference type="ARBA" id="ARBA00030268"/>
    </source>
</evidence>
<keyword evidence="7 9" id="KW-0030">Aminoacyl-tRNA synthetase</keyword>
<dbReference type="InterPro" id="IPR002305">
    <property type="entry name" value="aa-tRNA-synth_Ic"/>
</dbReference>
<dbReference type="Gene3D" id="3.40.50.620">
    <property type="entry name" value="HUPs"/>
    <property type="match status" value="1"/>
</dbReference>
<dbReference type="InterPro" id="IPR014729">
    <property type="entry name" value="Rossmann-like_a/b/a_fold"/>
</dbReference>
<dbReference type="Proteomes" id="UP001497600">
    <property type="component" value="Chromosome B"/>
</dbReference>
<dbReference type="PRINTS" id="PR01039">
    <property type="entry name" value="TRNASYNTHTRP"/>
</dbReference>
<dbReference type="CDD" id="cd00806">
    <property type="entry name" value="TrpRS_core"/>
    <property type="match status" value="1"/>
</dbReference>
<protein>
    <recommendedName>
        <fullName evidence="2">tryptophan--tRNA ligase</fullName>
        <ecNumber evidence="2">6.1.1.2</ecNumber>
    </recommendedName>
    <alternativeName>
        <fullName evidence="8">Tryptophanyl-tRNA synthetase</fullName>
    </alternativeName>
</protein>
<keyword evidence="5 9" id="KW-0067">ATP-binding</keyword>
<dbReference type="EC" id="6.1.1.2" evidence="2"/>
<evidence type="ECO:0000256" key="2">
    <source>
        <dbReference type="ARBA" id="ARBA00013161"/>
    </source>
</evidence>
<evidence type="ECO:0000256" key="7">
    <source>
        <dbReference type="ARBA" id="ARBA00023146"/>
    </source>
</evidence>
<keyword evidence="3 9" id="KW-0436">Ligase</keyword>
<dbReference type="SUPFAM" id="SSF52374">
    <property type="entry name" value="Nucleotidylyl transferase"/>
    <property type="match status" value="1"/>
</dbReference>
<evidence type="ECO:0000313" key="11">
    <source>
        <dbReference type="Proteomes" id="UP001497600"/>
    </source>
</evidence>
<dbReference type="GO" id="GO:0016874">
    <property type="term" value="F:ligase activity"/>
    <property type="evidence" value="ECO:0007669"/>
    <property type="project" value="UniProtKB-KW"/>
</dbReference>
<reference evidence="10 11" key="1">
    <citation type="submission" date="2024-01" db="EMBL/GenBank/DDBJ databases">
        <authorList>
            <consortium name="Genoscope - CEA"/>
            <person name="William W."/>
        </authorList>
    </citation>
    <scope>NUCLEOTIDE SEQUENCE [LARGE SCALE GENOMIC DNA]</scope>
    <source>
        <strain evidence="10 11">29B2s-10</strain>
    </source>
</reference>
<dbReference type="Gene3D" id="1.10.240.10">
    <property type="entry name" value="Tyrosyl-Transfer RNA Synthetase"/>
    <property type="match status" value="1"/>
</dbReference>
<evidence type="ECO:0000256" key="3">
    <source>
        <dbReference type="ARBA" id="ARBA00022598"/>
    </source>
</evidence>
<gene>
    <name evidence="10" type="primary">MSW1</name>
    <name evidence="10" type="ORF">CAAN4_B00650</name>
</gene>
<dbReference type="PANTHER" id="PTHR43766">
    <property type="entry name" value="TRYPTOPHAN--TRNA LIGASE, MITOCHONDRIAL"/>
    <property type="match status" value="1"/>
</dbReference>
<evidence type="ECO:0000256" key="4">
    <source>
        <dbReference type="ARBA" id="ARBA00022741"/>
    </source>
</evidence>